<sequence length="72" mass="7211">MRAVLILIGLALLAGGIWVLTGHGSYQTTDTLVQIGSAKVTATHDKAIPQWAGIAGAAVGAVIALGGFLKKG</sequence>
<dbReference type="Proteomes" id="UP000027987">
    <property type="component" value="Chromosome"/>
</dbReference>
<keyword evidence="1" id="KW-1133">Transmembrane helix</keyword>
<dbReference type="RefSeq" id="WP_019466144.1">
    <property type="nucleotide sequence ID" value="NZ_ALOY01000169.1"/>
</dbReference>
<dbReference type="OrthoDB" id="5959416at2"/>
<dbReference type="EMBL" id="CP008884">
    <property type="protein sequence ID" value="AIF45835.1"/>
    <property type="molecule type" value="Genomic_DNA"/>
</dbReference>
<dbReference type="AlphaFoldDB" id="A0A075JWB9"/>
<evidence type="ECO:0000313" key="2">
    <source>
        <dbReference type="EMBL" id="AIF45835.1"/>
    </source>
</evidence>
<protein>
    <submittedName>
        <fullName evidence="2">Uncharacterized protein</fullName>
    </submittedName>
</protein>
<dbReference type="STRING" id="1217721.HY57_00430"/>
<evidence type="ECO:0000256" key="1">
    <source>
        <dbReference type="SAM" id="Phobius"/>
    </source>
</evidence>
<organism evidence="2 3">
    <name type="scientific">Dyella japonica A8</name>
    <dbReference type="NCBI Taxonomy" id="1217721"/>
    <lineage>
        <taxon>Bacteria</taxon>
        <taxon>Pseudomonadati</taxon>
        <taxon>Pseudomonadota</taxon>
        <taxon>Gammaproteobacteria</taxon>
        <taxon>Lysobacterales</taxon>
        <taxon>Rhodanobacteraceae</taxon>
        <taxon>Dyella</taxon>
    </lineage>
</organism>
<keyword evidence="3" id="KW-1185">Reference proteome</keyword>
<feature type="transmembrane region" description="Helical" evidence="1">
    <location>
        <begin position="48"/>
        <end position="69"/>
    </location>
</feature>
<keyword evidence="1" id="KW-0472">Membrane</keyword>
<reference evidence="2 3" key="1">
    <citation type="submission" date="2014-07" db="EMBL/GenBank/DDBJ databases">
        <title>Complete Genome Sequence of Dyella japonica Strain A8 Isolated from Malaysian Tropical Soil.</title>
        <authorList>
            <person name="Hui R.K.H."/>
            <person name="Chen J.-W."/>
            <person name="Chan K.-G."/>
            <person name="Leung F.C.C."/>
        </authorList>
    </citation>
    <scope>NUCLEOTIDE SEQUENCE [LARGE SCALE GENOMIC DNA]</scope>
    <source>
        <strain evidence="2 3">A8</strain>
    </source>
</reference>
<dbReference type="KEGG" id="dja:HY57_00430"/>
<dbReference type="PATRIC" id="fig|1217721.7.peg.88"/>
<evidence type="ECO:0000313" key="3">
    <source>
        <dbReference type="Proteomes" id="UP000027987"/>
    </source>
</evidence>
<proteinExistence type="predicted"/>
<gene>
    <name evidence="2" type="ORF">HY57_00430</name>
</gene>
<dbReference type="HOGENOM" id="CLU_2718386_0_0_6"/>
<accession>A0A075JWB9</accession>
<keyword evidence="1" id="KW-0812">Transmembrane</keyword>
<name>A0A075JWB9_9GAMM</name>